<evidence type="ECO:0000256" key="7">
    <source>
        <dbReference type="ARBA" id="ARBA00022806"/>
    </source>
</evidence>
<feature type="domain" description="Helicase C-terminal" evidence="18">
    <location>
        <begin position="805"/>
        <end position="969"/>
    </location>
</feature>
<keyword evidence="12" id="KW-0539">Nucleus</keyword>
<evidence type="ECO:0000256" key="15">
    <source>
        <dbReference type="ARBA" id="ARBA00082628"/>
    </source>
</evidence>
<evidence type="ECO:0000256" key="4">
    <source>
        <dbReference type="ARBA" id="ARBA00022553"/>
    </source>
</evidence>
<keyword evidence="4" id="KW-0597">Phosphoprotein</keyword>
<evidence type="ECO:0000256" key="12">
    <source>
        <dbReference type="ARBA" id="ARBA00023242"/>
    </source>
</evidence>
<accession>A0A026WC52</accession>
<comment type="subcellular location">
    <subcellularLocation>
        <location evidence="1">Nucleus</location>
    </subcellularLocation>
</comment>
<evidence type="ECO:0000256" key="5">
    <source>
        <dbReference type="ARBA" id="ARBA00022741"/>
    </source>
</evidence>
<dbReference type="GO" id="GO:0006353">
    <property type="term" value="P:DNA-templated transcription termination"/>
    <property type="evidence" value="ECO:0007669"/>
    <property type="project" value="UniProtKB-KW"/>
</dbReference>
<name>A0A026WC52_OOCBI</name>
<keyword evidence="9" id="KW-0805">Transcription regulation</keyword>
<keyword evidence="20" id="KW-1185">Reference proteome</keyword>
<keyword evidence="6" id="KW-0378">Hydrolase</keyword>
<keyword evidence="10" id="KW-0238">DNA-binding</keyword>
<dbReference type="GO" id="GO:0005634">
    <property type="term" value="C:nucleus"/>
    <property type="evidence" value="ECO:0007669"/>
    <property type="project" value="UniProtKB-SubCell"/>
</dbReference>
<keyword evidence="3" id="KW-0806">Transcription termination</keyword>
<feature type="region of interest" description="Disordered" evidence="16">
    <location>
        <begin position="1"/>
        <end position="20"/>
    </location>
</feature>
<dbReference type="GO" id="GO:0016787">
    <property type="term" value="F:hydrolase activity"/>
    <property type="evidence" value="ECO:0007669"/>
    <property type="project" value="UniProtKB-KW"/>
</dbReference>
<dbReference type="Gene3D" id="3.40.50.300">
    <property type="entry name" value="P-loop containing nucleotide triphosphate hydrolases"/>
    <property type="match status" value="1"/>
</dbReference>
<dbReference type="SMART" id="SM00490">
    <property type="entry name" value="HELICc"/>
    <property type="match status" value="1"/>
</dbReference>
<keyword evidence="11" id="KW-0804">Transcription</keyword>
<dbReference type="InterPro" id="IPR001650">
    <property type="entry name" value="Helicase_C-like"/>
</dbReference>
<dbReference type="SUPFAM" id="SSF52540">
    <property type="entry name" value="P-loop containing nucleoside triphosphate hydrolases"/>
    <property type="match status" value="2"/>
</dbReference>
<feature type="domain" description="Helicase ATP-binding" evidence="17">
    <location>
        <begin position="400"/>
        <end position="582"/>
    </location>
</feature>
<dbReference type="PANTHER" id="PTHR45626">
    <property type="entry name" value="TRANSCRIPTION TERMINATION FACTOR 2-RELATED"/>
    <property type="match status" value="1"/>
</dbReference>
<feature type="compositionally biased region" description="Basic and acidic residues" evidence="16">
    <location>
        <begin position="1"/>
        <end position="17"/>
    </location>
</feature>
<dbReference type="Pfam" id="PF00176">
    <property type="entry name" value="SNF2-rel_dom"/>
    <property type="match status" value="1"/>
</dbReference>
<dbReference type="InterPro" id="IPR049730">
    <property type="entry name" value="SNF2/RAD54-like_C"/>
</dbReference>
<dbReference type="InterPro" id="IPR038718">
    <property type="entry name" value="SNF2-like_sf"/>
</dbReference>
<dbReference type="Gene3D" id="3.40.50.10810">
    <property type="entry name" value="Tandem AAA-ATPase domain"/>
    <property type="match status" value="1"/>
</dbReference>
<dbReference type="InterPro" id="IPR000330">
    <property type="entry name" value="SNF2_N"/>
</dbReference>
<dbReference type="OrthoDB" id="423559at2759"/>
<evidence type="ECO:0000313" key="19">
    <source>
        <dbReference type="EMBL" id="EZA52609.1"/>
    </source>
</evidence>
<dbReference type="CDD" id="cd18793">
    <property type="entry name" value="SF2_C_SNF"/>
    <property type="match status" value="1"/>
</dbReference>
<dbReference type="GO" id="GO:0003677">
    <property type="term" value="F:DNA binding"/>
    <property type="evidence" value="ECO:0007669"/>
    <property type="project" value="UniProtKB-KW"/>
</dbReference>
<dbReference type="GO" id="GO:0004386">
    <property type="term" value="F:helicase activity"/>
    <property type="evidence" value="ECO:0007669"/>
    <property type="project" value="UniProtKB-KW"/>
</dbReference>
<dbReference type="FunFam" id="3.40.50.10810:FF:000043">
    <property type="entry name" value="Transcription termination factor 2"/>
    <property type="match status" value="1"/>
</dbReference>
<evidence type="ECO:0000256" key="8">
    <source>
        <dbReference type="ARBA" id="ARBA00022840"/>
    </source>
</evidence>
<dbReference type="Pfam" id="PF00271">
    <property type="entry name" value="Helicase_C"/>
    <property type="match status" value="1"/>
</dbReference>
<keyword evidence="5" id="KW-0547">Nucleotide-binding</keyword>
<dbReference type="Proteomes" id="UP000053097">
    <property type="component" value="Unassembled WGS sequence"/>
</dbReference>
<dbReference type="GO" id="GO:0006281">
    <property type="term" value="P:DNA repair"/>
    <property type="evidence" value="ECO:0007669"/>
    <property type="project" value="TreeGrafter"/>
</dbReference>
<dbReference type="EMBL" id="KK107323">
    <property type="protein sequence ID" value="EZA52609.1"/>
    <property type="molecule type" value="Genomic_DNA"/>
</dbReference>
<proteinExistence type="inferred from homology"/>
<protein>
    <recommendedName>
        <fullName evidence="13">Transcription termination factor 2</fullName>
    </recommendedName>
    <alternativeName>
        <fullName evidence="15">RNA polymerase II termination factor</fullName>
    </alternativeName>
    <alternativeName>
        <fullName evidence="14">Transcription release factor 2</fullName>
    </alternativeName>
</protein>
<evidence type="ECO:0000259" key="17">
    <source>
        <dbReference type="PROSITE" id="PS51192"/>
    </source>
</evidence>
<feature type="region of interest" description="Disordered" evidence="16">
    <location>
        <begin position="47"/>
        <end position="71"/>
    </location>
</feature>
<keyword evidence="8" id="KW-0067">ATP-binding</keyword>
<evidence type="ECO:0000256" key="10">
    <source>
        <dbReference type="ARBA" id="ARBA00023125"/>
    </source>
</evidence>
<evidence type="ECO:0000313" key="20">
    <source>
        <dbReference type="Proteomes" id="UP000053097"/>
    </source>
</evidence>
<dbReference type="InterPro" id="IPR027417">
    <property type="entry name" value="P-loop_NTPase"/>
</dbReference>
<evidence type="ECO:0000256" key="11">
    <source>
        <dbReference type="ARBA" id="ARBA00023163"/>
    </source>
</evidence>
<feature type="region of interest" description="Disordered" evidence="16">
    <location>
        <begin position="87"/>
        <end position="126"/>
    </location>
</feature>
<dbReference type="PROSITE" id="PS51192">
    <property type="entry name" value="HELICASE_ATP_BIND_1"/>
    <property type="match status" value="1"/>
</dbReference>
<evidence type="ECO:0000256" key="3">
    <source>
        <dbReference type="ARBA" id="ARBA00022472"/>
    </source>
</evidence>
<organism evidence="19 20">
    <name type="scientific">Ooceraea biroi</name>
    <name type="common">Clonal raider ant</name>
    <name type="synonym">Cerapachys biroi</name>
    <dbReference type="NCBI Taxonomy" id="2015173"/>
    <lineage>
        <taxon>Eukaryota</taxon>
        <taxon>Metazoa</taxon>
        <taxon>Ecdysozoa</taxon>
        <taxon>Arthropoda</taxon>
        <taxon>Hexapoda</taxon>
        <taxon>Insecta</taxon>
        <taxon>Pterygota</taxon>
        <taxon>Neoptera</taxon>
        <taxon>Endopterygota</taxon>
        <taxon>Hymenoptera</taxon>
        <taxon>Apocrita</taxon>
        <taxon>Aculeata</taxon>
        <taxon>Formicoidea</taxon>
        <taxon>Formicidae</taxon>
        <taxon>Dorylinae</taxon>
        <taxon>Ooceraea</taxon>
    </lineage>
</organism>
<dbReference type="AlphaFoldDB" id="A0A026WC52"/>
<evidence type="ECO:0000256" key="14">
    <source>
        <dbReference type="ARBA" id="ARBA00079067"/>
    </source>
</evidence>
<dbReference type="GO" id="GO:0005737">
    <property type="term" value="C:cytoplasm"/>
    <property type="evidence" value="ECO:0007669"/>
    <property type="project" value="UniProtKB-ARBA"/>
</dbReference>
<dbReference type="PANTHER" id="PTHR45626:SF50">
    <property type="entry name" value="TRANSCRIPTION TERMINATION FACTOR 2"/>
    <property type="match status" value="1"/>
</dbReference>
<evidence type="ECO:0000256" key="1">
    <source>
        <dbReference type="ARBA" id="ARBA00004123"/>
    </source>
</evidence>
<evidence type="ECO:0000259" key="18">
    <source>
        <dbReference type="PROSITE" id="PS51194"/>
    </source>
</evidence>
<evidence type="ECO:0000256" key="16">
    <source>
        <dbReference type="SAM" id="MobiDB-lite"/>
    </source>
</evidence>
<dbReference type="InterPro" id="IPR014001">
    <property type="entry name" value="Helicase_ATP-bd"/>
</dbReference>
<evidence type="ECO:0000256" key="13">
    <source>
        <dbReference type="ARBA" id="ARBA00070113"/>
    </source>
</evidence>
<dbReference type="GO" id="GO:0008094">
    <property type="term" value="F:ATP-dependent activity, acting on DNA"/>
    <property type="evidence" value="ECO:0007669"/>
    <property type="project" value="UniProtKB-ARBA"/>
</dbReference>
<dbReference type="PROSITE" id="PS51194">
    <property type="entry name" value="HELICASE_CTER"/>
    <property type="match status" value="1"/>
</dbReference>
<evidence type="ECO:0000256" key="9">
    <source>
        <dbReference type="ARBA" id="ARBA00023015"/>
    </source>
</evidence>
<dbReference type="GO" id="GO:0005524">
    <property type="term" value="F:ATP binding"/>
    <property type="evidence" value="ECO:0007669"/>
    <property type="project" value="UniProtKB-KW"/>
</dbReference>
<gene>
    <name evidence="19" type="ORF">X777_08092</name>
</gene>
<dbReference type="OMA" id="VHIHHGK"/>
<dbReference type="STRING" id="2015173.A0A026WC52"/>
<evidence type="ECO:0000256" key="6">
    <source>
        <dbReference type="ARBA" id="ARBA00022801"/>
    </source>
</evidence>
<evidence type="ECO:0000256" key="2">
    <source>
        <dbReference type="ARBA" id="ARBA00007025"/>
    </source>
</evidence>
<reference evidence="19 20" key="1">
    <citation type="journal article" date="2014" name="Curr. Biol.">
        <title>The genome of the clonal raider ant Cerapachys biroi.</title>
        <authorList>
            <person name="Oxley P.R."/>
            <person name="Ji L."/>
            <person name="Fetter-Pruneda I."/>
            <person name="McKenzie S.K."/>
            <person name="Li C."/>
            <person name="Hu H."/>
            <person name="Zhang G."/>
            <person name="Kronauer D.J."/>
        </authorList>
    </citation>
    <scope>NUCLEOTIDE SEQUENCE [LARGE SCALE GENOMIC DNA]</scope>
</reference>
<comment type="similarity">
    <text evidence="2">Belongs to the SNF2/RAD54 helicase family.</text>
</comment>
<dbReference type="SMART" id="SM00487">
    <property type="entry name" value="DEXDc"/>
    <property type="match status" value="1"/>
</dbReference>
<dbReference type="InterPro" id="IPR050628">
    <property type="entry name" value="SNF2_RAD54_helicase_TF"/>
</dbReference>
<feature type="compositionally biased region" description="Polar residues" evidence="16">
    <location>
        <begin position="105"/>
        <end position="115"/>
    </location>
</feature>
<keyword evidence="7" id="KW-0347">Helicase</keyword>
<sequence length="974" mass="110880">MSDIFTQRRDSSNRQLEEESFVISDSDEEFVEDSIKGLDKLAIVLDESNDDTYVSEDTTSRKSTDDDDTPVVRVKKNMNRHIRKFKILDSDESMDDDNKGESHTTNDSYSVTNTSDSDEDYTEETHDWSISYSPVKKNSKKRKDISHDTTREDIKELKHSSSNESLNFPEVPFVVKESGVKNKTSHDSPMIMLDSGSESEGNAAALSLANEEIGVGNIDPLVAQKRALTVCKVEQLKTELAKAKLLLVKGNIEVLPDKGEKLHDSIRMQEKEIEKLTRELENMPLVRNFNIKETETTKKSIRKKDKPLFTKNEPLSIKDDPYLDIDNILMQPTTLPELRILGKKAQATRDKELALTAERLEDLHGSLLARPSESERAKDPWGLKVELMPHQQHALAWILWREQQRPSGGVLADDMGLGKTLTMISLIMTTLAEKDFERHSDDEWHSERRPSYPKGDTLVVCPASLLSQWEGEVQNRCKRGLLSVMVYHGSNREHVPKRLASYDIVLTTYNILSREHKANSTLFKINWKRVILDEAHVIKNHKSQASEAACALVASKRWALTGTPIQNKELDLYSILKFLKCSPFDDLRVWRRWVDNKNSAGHQRLATVMKTLMLRRTKQELMAKGDLENLPDKSIEEVTVKLDPQEQLVYEKILIYSRTLFAQFLAQRAEKNHMMDLYRGKYDKPTFLSNPNKQTQFTKAQNKLLAMHADVKAHEILVLLLRLRQVCCHPAMIHAMLDQEDVKESGIMDMENMDPDLMARLNNMSINGIENSEEDVGIDRRITQNLLTAENPVFDDDRVSSKMGVLLDMVKEILQKGDDKIIIVSQWATLLNVVASHLSLVRGATFSKFAGSVAIKDRQSVVESFNNPNSDPRILLLSLTAGGVGLNLVGANHLLLFDIHWNPQLETQAQDRIYRFGQTKNVYIYKFICTNTIEERIKRLQEHKIQIAQNVLSGNGSNVSSKLTLNDLKELFAL</sequence>